<evidence type="ECO:0000256" key="2">
    <source>
        <dbReference type="ARBA" id="ARBA00023015"/>
    </source>
</evidence>
<evidence type="ECO:0000259" key="7">
    <source>
        <dbReference type="PROSITE" id="PS50888"/>
    </source>
</evidence>
<evidence type="ECO:0000256" key="3">
    <source>
        <dbReference type="ARBA" id="ARBA00023125"/>
    </source>
</evidence>
<feature type="domain" description="BHLH" evidence="7">
    <location>
        <begin position="210"/>
        <end position="280"/>
    </location>
</feature>
<dbReference type="GO" id="GO:0000978">
    <property type="term" value="F:RNA polymerase II cis-regulatory region sequence-specific DNA binding"/>
    <property type="evidence" value="ECO:0007669"/>
    <property type="project" value="TreeGrafter"/>
</dbReference>
<proteinExistence type="predicted"/>
<feature type="region of interest" description="Disordered" evidence="6">
    <location>
        <begin position="172"/>
        <end position="192"/>
    </location>
</feature>
<comment type="subcellular location">
    <subcellularLocation>
        <location evidence="1">Nucleus</location>
    </subcellularLocation>
</comment>
<organism evidence="8 9">
    <name type="scientific">Gossypium raimondii</name>
    <name type="common">Peruvian cotton</name>
    <name type="synonym">Gossypium klotzschianum subsp. raimondii</name>
    <dbReference type="NCBI Taxonomy" id="29730"/>
    <lineage>
        <taxon>Eukaryota</taxon>
        <taxon>Viridiplantae</taxon>
        <taxon>Streptophyta</taxon>
        <taxon>Embryophyta</taxon>
        <taxon>Tracheophyta</taxon>
        <taxon>Spermatophyta</taxon>
        <taxon>Magnoliopsida</taxon>
        <taxon>eudicotyledons</taxon>
        <taxon>Gunneridae</taxon>
        <taxon>Pentapetalae</taxon>
        <taxon>rosids</taxon>
        <taxon>malvids</taxon>
        <taxon>Malvales</taxon>
        <taxon>Malvaceae</taxon>
        <taxon>Malvoideae</taxon>
        <taxon>Gossypium</taxon>
    </lineage>
</organism>
<dbReference type="GO" id="GO:0000981">
    <property type="term" value="F:DNA-binding transcription factor activity, RNA polymerase II-specific"/>
    <property type="evidence" value="ECO:0007669"/>
    <property type="project" value="TreeGrafter"/>
</dbReference>
<accession>A0A7J8PL29</accession>
<keyword evidence="2" id="KW-0805">Transcription regulation</keyword>
<dbReference type="EMBL" id="JABEZZ010000007">
    <property type="protein sequence ID" value="MBA0589944.1"/>
    <property type="molecule type" value="Genomic_DNA"/>
</dbReference>
<dbReference type="Gene3D" id="4.10.280.10">
    <property type="entry name" value="Helix-loop-helix DNA-binding domain"/>
    <property type="match status" value="1"/>
</dbReference>
<protein>
    <recommendedName>
        <fullName evidence="7">BHLH domain-containing protein</fullName>
    </recommendedName>
</protein>
<evidence type="ECO:0000313" key="8">
    <source>
        <dbReference type="EMBL" id="MBA0589944.1"/>
    </source>
</evidence>
<evidence type="ECO:0000313" key="9">
    <source>
        <dbReference type="Proteomes" id="UP000593578"/>
    </source>
</evidence>
<name>A0A7J8PL29_GOSRA</name>
<dbReference type="InterPro" id="IPR036638">
    <property type="entry name" value="HLH_DNA-bd_sf"/>
</dbReference>
<gene>
    <name evidence="8" type="ORF">Gorai_018666</name>
</gene>
<dbReference type="CDD" id="cd11393">
    <property type="entry name" value="bHLH_AtbHLH_like"/>
    <property type="match status" value="1"/>
</dbReference>
<evidence type="ECO:0000256" key="6">
    <source>
        <dbReference type="SAM" id="MobiDB-lite"/>
    </source>
</evidence>
<dbReference type="AlphaFoldDB" id="A0A7J8PL29"/>
<dbReference type="InterPro" id="IPR045843">
    <property type="entry name" value="IND-like"/>
</dbReference>
<dbReference type="SUPFAM" id="SSF47459">
    <property type="entry name" value="HLH, helix-loop-helix DNA-binding domain"/>
    <property type="match status" value="1"/>
</dbReference>
<dbReference type="InterPro" id="IPR045239">
    <property type="entry name" value="bHLH95_bHLH"/>
</dbReference>
<reference evidence="8 9" key="1">
    <citation type="journal article" date="2019" name="Genome Biol. Evol.">
        <title>Insights into the evolution of the New World diploid cottons (Gossypium, subgenus Houzingenia) based on genome sequencing.</title>
        <authorList>
            <person name="Grover C.E."/>
            <person name="Arick M.A. 2nd"/>
            <person name="Thrash A."/>
            <person name="Conover J.L."/>
            <person name="Sanders W.S."/>
            <person name="Peterson D.G."/>
            <person name="Frelichowski J.E."/>
            <person name="Scheffler J.A."/>
            <person name="Scheffler B.E."/>
            <person name="Wendel J.F."/>
        </authorList>
    </citation>
    <scope>NUCLEOTIDE SEQUENCE [LARGE SCALE GENOMIC DNA]</scope>
    <source>
        <strain evidence="8">8</strain>
        <tissue evidence="8">Leaf</tissue>
    </source>
</reference>
<evidence type="ECO:0000256" key="1">
    <source>
        <dbReference type="ARBA" id="ARBA00004123"/>
    </source>
</evidence>
<keyword evidence="5" id="KW-0539">Nucleus</keyword>
<dbReference type="GO" id="GO:0005634">
    <property type="term" value="C:nucleus"/>
    <property type="evidence" value="ECO:0007669"/>
    <property type="project" value="UniProtKB-SubCell"/>
</dbReference>
<sequence>MDGQPGHENPLMSLNSGGSVNEFPYDYVDDTNPVLLTPTGRNRNQPSLQSLSQWIDCPKTPHSYVEFLTENLEKVPTADVLESIGSPIGGIHTVDGASEIQRELLHSNEGKAFSSGPDGYSLESEQWNLKLSAYPTEINNHEASASERFLRQHDRIPMSRISSSEYEFHAQQNHASWMQKPKAEDGNVSHLQSKETISAPSFQSQPLYHAPKSRAAAIDRQRRLRIDESIKALQELLPSSSELLNMNNNNDNKNNSIEGTMEERGLGNALDDIIDYVKFLQLQVKELSRSRLGGEPTSNPFVFFEGYGHYVLHEQMINEPLEEMMAKLLEINPSAATQLLESRGLYMMPRALVDDFCTESHR</sequence>
<dbReference type="GO" id="GO:0046983">
    <property type="term" value="F:protein dimerization activity"/>
    <property type="evidence" value="ECO:0007669"/>
    <property type="project" value="InterPro"/>
</dbReference>
<comment type="caution">
    <text evidence="8">The sequence shown here is derived from an EMBL/GenBank/DDBJ whole genome shotgun (WGS) entry which is preliminary data.</text>
</comment>
<keyword evidence="3" id="KW-0238">DNA-binding</keyword>
<dbReference type="PANTHER" id="PTHR16223:SF109">
    <property type="entry name" value="BHLH DOMAIN-CONTAINING PROTEIN"/>
    <property type="match status" value="1"/>
</dbReference>
<keyword evidence="4" id="KW-0804">Transcription</keyword>
<dbReference type="PROSITE" id="PS50888">
    <property type="entry name" value="BHLH"/>
    <property type="match status" value="1"/>
</dbReference>
<evidence type="ECO:0000256" key="4">
    <source>
        <dbReference type="ARBA" id="ARBA00023163"/>
    </source>
</evidence>
<dbReference type="InterPro" id="IPR011598">
    <property type="entry name" value="bHLH_dom"/>
</dbReference>
<dbReference type="PANTHER" id="PTHR16223">
    <property type="entry name" value="TRANSCRIPTION FACTOR BHLH83-RELATED"/>
    <property type="match status" value="1"/>
</dbReference>
<evidence type="ECO:0000256" key="5">
    <source>
        <dbReference type="ARBA" id="ARBA00023242"/>
    </source>
</evidence>
<dbReference type="Proteomes" id="UP000593578">
    <property type="component" value="Unassembled WGS sequence"/>
</dbReference>